<sequence length="194" mass="21235">MTVNGVYVLVVSVLLSVSSLCSSEKTTKVCVIPAENVTCSCLVSCHTSTTMYPILDQYCTRAITYYGVSTGTHVVKKYFSSWNRVGLYLVGRSDVTVEIDTDITSWFSLSESSNISFTNLNFELISSRGTSQSHHDYQLQFVNNTGTALYLENSTVNASGFLTFLNNTAHNGAAIFISGPSVIQANFNSVLLFR</sequence>
<reference evidence="2" key="1">
    <citation type="submission" date="2023-03" db="EMBL/GenBank/DDBJ databases">
        <authorList>
            <person name="Steffen K."/>
            <person name="Cardenas P."/>
        </authorList>
    </citation>
    <scope>NUCLEOTIDE SEQUENCE</scope>
</reference>
<keyword evidence="1" id="KW-0732">Signal</keyword>
<evidence type="ECO:0000256" key="1">
    <source>
        <dbReference type="SAM" id="SignalP"/>
    </source>
</evidence>
<feature type="chain" id="PRO_5041456822" evidence="1">
    <location>
        <begin position="24"/>
        <end position="194"/>
    </location>
</feature>
<dbReference type="Proteomes" id="UP001174909">
    <property type="component" value="Unassembled WGS sequence"/>
</dbReference>
<feature type="non-terminal residue" evidence="2">
    <location>
        <position position="1"/>
    </location>
</feature>
<gene>
    <name evidence="2" type="ORF">GBAR_LOCUS12206</name>
</gene>
<dbReference type="EMBL" id="CASHTH010001826">
    <property type="protein sequence ID" value="CAI8020396.1"/>
    <property type="molecule type" value="Genomic_DNA"/>
</dbReference>
<proteinExistence type="predicted"/>
<dbReference type="AlphaFoldDB" id="A0AA35WKG5"/>
<accession>A0AA35WKG5</accession>
<evidence type="ECO:0000313" key="2">
    <source>
        <dbReference type="EMBL" id="CAI8020396.1"/>
    </source>
</evidence>
<organism evidence="2 3">
    <name type="scientific">Geodia barretti</name>
    <name type="common">Barrett's horny sponge</name>
    <dbReference type="NCBI Taxonomy" id="519541"/>
    <lineage>
        <taxon>Eukaryota</taxon>
        <taxon>Metazoa</taxon>
        <taxon>Porifera</taxon>
        <taxon>Demospongiae</taxon>
        <taxon>Heteroscleromorpha</taxon>
        <taxon>Tetractinellida</taxon>
        <taxon>Astrophorina</taxon>
        <taxon>Geodiidae</taxon>
        <taxon>Geodia</taxon>
    </lineage>
</organism>
<feature type="signal peptide" evidence="1">
    <location>
        <begin position="1"/>
        <end position="23"/>
    </location>
</feature>
<keyword evidence="3" id="KW-1185">Reference proteome</keyword>
<evidence type="ECO:0000313" key="3">
    <source>
        <dbReference type="Proteomes" id="UP001174909"/>
    </source>
</evidence>
<protein>
    <submittedName>
        <fullName evidence="2">Uncharacterized protein</fullName>
    </submittedName>
</protein>
<name>A0AA35WKG5_GEOBA</name>
<comment type="caution">
    <text evidence="2">The sequence shown here is derived from an EMBL/GenBank/DDBJ whole genome shotgun (WGS) entry which is preliminary data.</text>
</comment>